<keyword evidence="2 5" id="KW-0812">Transmembrane</keyword>
<feature type="transmembrane region" description="Helical" evidence="5">
    <location>
        <begin position="171"/>
        <end position="187"/>
    </location>
</feature>
<evidence type="ECO:0000313" key="8">
    <source>
        <dbReference type="Proteomes" id="UP000076722"/>
    </source>
</evidence>
<dbReference type="AlphaFoldDB" id="A0A164U200"/>
<keyword evidence="8" id="KW-1185">Reference proteome</keyword>
<comment type="subcellular location">
    <subcellularLocation>
        <location evidence="1">Endomembrane system</location>
        <topology evidence="1">Multi-pass membrane protein</topology>
    </subcellularLocation>
</comment>
<dbReference type="Pfam" id="PF10277">
    <property type="entry name" value="Frag1"/>
    <property type="match status" value="1"/>
</dbReference>
<reference evidence="7 8" key="1">
    <citation type="journal article" date="2016" name="Mol. Biol. Evol.">
        <title>Comparative Genomics of Early-Diverging Mushroom-Forming Fungi Provides Insights into the Origins of Lignocellulose Decay Capabilities.</title>
        <authorList>
            <person name="Nagy L.G."/>
            <person name="Riley R."/>
            <person name="Tritt A."/>
            <person name="Adam C."/>
            <person name="Daum C."/>
            <person name="Floudas D."/>
            <person name="Sun H."/>
            <person name="Yadav J.S."/>
            <person name="Pangilinan J."/>
            <person name="Larsson K.H."/>
            <person name="Matsuura K."/>
            <person name="Barry K."/>
            <person name="Labutti K."/>
            <person name="Kuo R."/>
            <person name="Ohm R.A."/>
            <person name="Bhattacharya S.S."/>
            <person name="Shirouzu T."/>
            <person name="Yoshinaga Y."/>
            <person name="Martin F.M."/>
            <person name="Grigoriev I.V."/>
            <person name="Hibbett D.S."/>
        </authorList>
    </citation>
    <scope>NUCLEOTIDE SEQUENCE [LARGE SCALE GENOMIC DNA]</scope>
    <source>
        <strain evidence="7 8">HHB9708</strain>
    </source>
</reference>
<evidence type="ECO:0000256" key="3">
    <source>
        <dbReference type="ARBA" id="ARBA00022989"/>
    </source>
</evidence>
<keyword evidence="3 5" id="KW-1133">Transmembrane helix</keyword>
<dbReference type="Proteomes" id="UP000076722">
    <property type="component" value="Unassembled WGS sequence"/>
</dbReference>
<gene>
    <name evidence="7" type="ORF">SISNIDRAFT_412187</name>
</gene>
<dbReference type="GO" id="GO:0005886">
    <property type="term" value="C:plasma membrane"/>
    <property type="evidence" value="ECO:0007669"/>
    <property type="project" value="TreeGrafter"/>
</dbReference>
<keyword evidence="4 5" id="KW-0472">Membrane</keyword>
<name>A0A164U200_9AGAM</name>
<dbReference type="PANTHER" id="PTHR21324">
    <property type="entry name" value="FASTING-INDUCIBLE INTEGRAL MEMBRANE PROTEIN TM6P1-RELATED"/>
    <property type="match status" value="1"/>
</dbReference>
<protein>
    <recommendedName>
        <fullName evidence="6">CWH43-like N-terminal domain-containing protein</fullName>
    </recommendedName>
</protein>
<evidence type="ECO:0000256" key="1">
    <source>
        <dbReference type="ARBA" id="ARBA00004127"/>
    </source>
</evidence>
<evidence type="ECO:0000256" key="4">
    <source>
        <dbReference type="ARBA" id="ARBA00023136"/>
    </source>
</evidence>
<dbReference type="GO" id="GO:0012505">
    <property type="term" value="C:endomembrane system"/>
    <property type="evidence" value="ECO:0007669"/>
    <property type="project" value="UniProtKB-SubCell"/>
</dbReference>
<sequence>MGIRQYPQLIPLIGSVVWFVMLWVMLIVWLALGQPMYPTMQGKIAYISDIGARGLKPLFITGCCITAISLTLSLSIERWLRHRGRLLPNMRTREKVCSVLSVIGAVIGSAGIILLSIFDTQRHPSLHRLFLLIFIVGVAISAIFTVAEYAWLHKDFVYYYKLRRSYMAKSIIALILIAAAIAFGIVLDSKPDVGGVLEWFIAFGFTFYLLTFWYDLRQAVGSKRGLQNRQIQMRAAI</sequence>
<feature type="transmembrane region" description="Helical" evidence="5">
    <location>
        <begin position="58"/>
        <end position="76"/>
    </location>
</feature>
<evidence type="ECO:0000259" key="6">
    <source>
        <dbReference type="Pfam" id="PF10277"/>
    </source>
</evidence>
<proteinExistence type="predicted"/>
<feature type="domain" description="CWH43-like N-terminal" evidence="6">
    <location>
        <begin position="9"/>
        <end position="218"/>
    </location>
</feature>
<evidence type="ECO:0000256" key="5">
    <source>
        <dbReference type="SAM" id="Phobius"/>
    </source>
</evidence>
<dbReference type="InterPro" id="IPR050911">
    <property type="entry name" value="DRAM/TMEM150_Autophagy_Mod"/>
</dbReference>
<feature type="transmembrane region" description="Helical" evidence="5">
    <location>
        <begin position="130"/>
        <end position="151"/>
    </location>
</feature>
<dbReference type="EMBL" id="KV419409">
    <property type="protein sequence ID" value="KZS92845.1"/>
    <property type="molecule type" value="Genomic_DNA"/>
</dbReference>
<dbReference type="OrthoDB" id="10032492at2759"/>
<feature type="transmembrane region" description="Helical" evidence="5">
    <location>
        <begin position="96"/>
        <end position="118"/>
    </location>
</feature>
<organism evidence="7 8">
    <name type="scientific">Sistotremastrum niveocremeum HHB9708</name>
    <dbReference type="NCBI Taxonomy" id="1314777"/>
    <lineage>
        <taxon>Eukaryota</taxon>
        <taxon>Fungi</taxon>
        <taxon>Dikarya</taxon>
        <taxon>Basidiomycota</taxon>
        <taxon>Agaricomycotina</taxon>
        <taxon>Agaricomycetes</taxon>
        <taxon>Sistotremastrales</taxon>
        <taxon>Sistotremastraceae</taxon>
        <taxon>Sertulicium</taxon>
        <taxon>Sertulicium niveocremeum</taxon>
    </lineage>
</organism>
<feature type="transmembrane region" description="Helical" evidence="5">
    <location>
        <begin position="199"/>
        <end position="216"/>
    </location>
</feature>
<dbReference type="InterPro" id="IPR019402">
    <property type="entry name" value="CWH43_N"/>
</dbReference>
<dbReference type="PANTHER" id="PTHR21324:SF2">
    <property type="entry name" value="EG:22E5.9 PROTEIN"/>
    <property type="match status" value="1"/>
</dbReference>
<evidence type="ECO:0000313" key="7">
    <source>
        <dbReference type="EMBL" id="KZS92845.1"/>
    </source>
</evidence>
<feature type="transmembrane region" description="Helical" evidence="5">
    <location>
        <begin position="12"/>
        <end position="32"/>
    </location>
</feature>
<evidence type="ECO:0000256" key="2">
    <source>
        <dbReference type="ARBA" id="ARBA00022692"/>
    </source>
</evidence>
<accession>A0A164U200</accession>
<dbReference type="STRING" id="1314777.A0A164U200"/>